<feature type="short sequence motif" description="Q motif" evidence="15">
    <location>
        <begin position="119"/>
        <end position="147"/>
    </location>
</feature>
<dbReference type="FunFam" id="3.40.50.300:FF:000008">
    <property type="entry name" value="ATP-dependent RNA helicase RhlB"/>
    <property type="match status" value="1"/>
</dbReference>
<dbReference type="GO" id="GO:0005524">
    <property type="term" value="F:ATP binding"/>
    <property type="evidence" value="ECO:0007669"/>
    <property type="project" value="UniProtKB-KW"/>
</dbReference>
<dbReference type="CDD" id="cd18787">
    <property type="entry name" value="SF2_C_DEAD"/>
    <property type="match status" value="1"/>
</dbReference>
<feature type="domain" description="DEAD-box RNA helicase Q" evidence="20">
    <location>
        <begin position="119"/>
        <end position="147"/>
    </location>
</feature>
<organism evidence="21">
    <name type="scientific">Trypanosoma vivax (strain Y486)</name>
    <dbReference type="NCBI Taxonomy" id="1055687"/>
    <lineage>
        <taxon>Eukaryota</taxon>
        <taxon>Discoba</taxon>
        <taxon>Euglenozoa</taxon>
        <taxon>Kinetoplastea</taxon>
        <taxon>Metakinetoplastina</taxon>
        <taxon>Trypanosomatida</taxon>
        <taxon>Trypanosomatidae</taxon>
        <taxon>Trypanosoma</taxon>
        <taxon>Duttonella</taxon>
    </lineage>
</organism>
<evidence type="ECO:0000256" key="11">
    <source>
        <dbReference type="ARBA" id="ARBA00024769"/>
    </source>
</evidence>
<evidence type="ECO:0000256" key="16">
    <source>
        <dbReference type="RuleBase" id="RU000492"/>
    </source>
</evidence>
<dbReference type="InterPro" id="IPR014001">
    <property type="entry name" value="Helicase_ATP-bd"/>
</dbReference>
<dbReference type="GO" id="GO:0003743">
    <property type="term" value="F:translation initiation factor activity"/>
    <property type="evidence" value="ECO:0007669"/>
    <property type="project" value="UniProtKB-KW"/>
</dbReference>
<feature type="domain" description="Helicase ATP-binding" evidence="18">
    <location>
        <begin position="150"/>
        <end position="337"/>
    </location>
</feature>
<evidence type="ECO:0000256" key="2">
    <source>
        <dbReference type="ARBA" id="ARBA00022540"/>
    </source>
</evidence>
<evidence type="ECO:0000256" key="7">
    <source>
        <dbReference type="ARBA" id="ARBA00022884"/>
    </source>
</evidence>
<sequence length="581" mass="64418">MQMNNMNFGPQGGHQPFNPNANPWGRDPGFGDMGQHPVYNAYNTYQQRPRGGFDMGMRGRGDFGNRHAPYNGGGGAAFAYHREEKPEEEIFKDHSAGINFDQYESIKVTLTPNDTEPVETFAEMKMAQTLSDNVSRCRYQKPTPVQKYGIPVVLSGRDLMACAQTGSGKTAAYLIPAINFMLVNNLGRNSQVQGNQATPSALVMAPTRELSIQIHEEGRKFTYRTGIRCVVVYGGADPRHQVHELTRGCGLLVATPGRLWDMFSRGYVRFSMIRFLVLDEADRMLDMGFEPQIRMIVQGPESDMPRVGQRQTLLYSATFPVEIQRLAREFLYRHSFLQVGRVGSTTENITQDVRWVEDPDKRETLLGLLRENEGKLVLVFVEKKRDADYLERFLRGHMFACASIHGDRVQREREEALSMFKSGNYRILVATDVASRGLDIPNVGVVIQYDLPSNIDDYVHRIGRTGRAGKVGVAISFFNEKNRNIVDDLITLLGETHQTIIPEIRAMAKRPNSNNNNNGGGGGGYRGYRGGGGGSGGRGFGGGFRGRGLSFGFGGNYRGFGGGAFGGPPGNVRRMFNDGPI</sequence>
<dbReference type="PROSITE" id="PS51194">
    <property type="entry name" value="HELICASE_CTER"/>
    <property type="match status" value="1"/>
</dbReference>
<feature type="region of interest" description="Disordered" evidence="17">
    <location>
        <begin position="1"/>
        <end position="37"/>
    </location>
</feature>
<comment type="function">
    <text evidence="11">ATP-dependent RNA helicase which is a subunit of the eIF4F complex involved in cap recognition and is required for mRNA binding to ribosome. In the current model of translation initiation, eIF4A unwinds RNA secondary structures in the 5'-UTR of mRNAs which is necessary to allow efficient binding of the small ribosomal subunit, and subsequent scanning for the initiator codon.</text>
</comment>
<comment type="subunit">
    <text evidence="12">eIF4F is a multi-subunit complex, the composition of which varies with external and internal environmental conditions. It is composed of at least EIF4A, EIF4E and EIF4G.</text>
</comment>
<dbReference type="Pfam" id="PF00271">
    <property type="entry name" value="Helicase_C"/>
    <property type="match status" value="1"/>
</dbReference>
<dbReference type="Gene3D" id="3.40.50.300">
    <property type="entry name" value="P-loop containing nucleotide triphosphate hydrolases"/>
    <property type="match status" value="2"/>
</dbReference>
<evidence type="ECO:0000256" key="3">
    <source>
        <dbReference type="ARBA" id="ARBA00022741"/>
    </source>
</evidence>
<dbReference type="GO" id="GO:0016787">
    <property type="term" value="F:hydrolase activity"/>
    <property type="evidence" value="ECO:0007669"/>
    <property type="project" value="UniProtKB-KW"/>
</dbReference>
<keyword evidence="4 16" id="KW-0378">Hydrolase</keyword>
<reference evidence="21" key="1">
    <citation type="journal article" date="2012" name="Proc. Natl. Acad. Sci. U.S.A.">
        <title>Antigenic diversity is generated by distinct evolutionary mechanisms in African trypanosome species.</title>
        <authorList>
            <person name="Jackson A.P."/>
            <person name="Berry A."/>
            <person name="Aslett M."/>
            <person name="Allison H.C."/>
            <person name="Burton P."/>
            <person name="Vavrova-Anderson J."/>
            <person name="Brown R."/>
            <person name="Browne H."/>
            <person name="Corton N."/>
            <person name="Hauser H."/>
            <person name="Gamble J."/>
            <person name="Gilderthorp R."/>
            <person name="Marcello L."/>
            <person name="McQuillan J."/>
            <person name="Otto T.D."/>
            <person name="Quail M.A."/>
            <person name="Sanders M.J."/>
            <person name="van Tonder A."/>
            <person name="Ginger M.L."/>
            <person name="Field M.C."/>
            <person name="Barry J.D."/>
            <person name="Hertz-Fowler C."/>
            <person name="Berriman M."/>
        </authorList>
    </citation>
    <scope>NUCLEOTIDE SEQUENCE</scope>
    <source>
        <strain evidence="21">Y486</strain>
    </source>
</reference>
<dbReference type="SMART" id="SM00490">
    <property type="entry name" value="HELICc"/>
    <property type="match status" value="1"/>
</dbReference>
<keyword evidence="5 16" id="KW-0347">Helicase</keyword>
<dbReference type="InterPro" id="IPR000629">
    <property type="entry name" value="RNA-helicase_DEAD-box_CS"/>
</dbReference>
<evidence type="ECO:0000259" key="20">
    <source>
        <dbReference type="PROSITE" id="PS51195"/>
    </source>
</evidence>
<comment type="catalytic activity">
    <reaction evidence="14">
        <text>ATP + H2O = ADP + phosphate + H(+)</text>
        <dbReference type="Rhea" id="RHEA:13065"/>
        <dbReference type="ChEBI" id="CHEBI:15377"/>
        <dbReference type="ChEBI" id="CHEBI:15378"/>
        <dbReference type="ChEBI" id="CHEBI:30616"/>
        <dbReference type="ChEBI" id="CHEBI:43474"/>
        <dbReference type="ChEBI" id="CHEBI:456216"/>
        <dbReference type="EC" id="3.6.4.13"/>
    </reaction>
</comment>
<dbReference type="PANTHER" id="PTHR47958">
    <property type="entry name" value="ATP-DEPENDENT RNA HELICASE DBP3"/>
    <property type="match status" value="1"/>
</dbReference>
<dbReference type="PROSITE" id="PS51195">
    <property type="entry name" value="Q_MOTIF"/>
    <property type="match status" value="1"/>
</dbReference>
<accession>G0U4J4</accession>
<dbReference type="FunFam" id="3.40.50.300:FF:000397">
    <property type="entry name" value="Probable ATP-dependent RNA helicase DDX4"/>
    <property type="match status" value="1"/>
</dbReference>
<protein>
    <recommendedName>
        <fullName evidence="10">Probable eukaryotic initiation factor 4A</fullName>
        <ecNumber evidence="1">3.6.4.13</ecNumber>
    </recommendedName>
    <alternativeName>
        <fullName evidence="13">ATP-dependent RNA helicase eIF4A</fullName>
    </alternativeName>
</protein>
<dbReference type="InterPro" id="IPR027417">
    <property type="entry name" value="P-loop_NTPase"/>
</dbReference>
<dbReference type="AlphaFoldDB" id="G0U4J4"/>
<dbReference type="InterPro" id="IPR044763">
    <property type="entry name" value="Ded1/Dbp1_DEADc"/>
</dbReference>
<keyword evidence="7" id="KW-0694">RNA-binding</keyword>
<keyword evidence="8" id="KW-0648">Protein biosynthesis</keyword>
<evidence type="ECO:0000256" key="1">
    <source>
        <dbReference type="ARBA" id="ARBA00012552"/>
    </source>
</evidence>
<evidence type="ECO:0000256" key="6">
    <source>
        <dbReference type="ARBA" id="ARBA00022840"/>
    </source>
</evidence>
<evidence type="ECO:0000256" key="13">
    <source>
        <dbReference type="ARBA" id="ARBA00030297"/>
    </source>
</evidence>
<evidence type="ECO:0000256" key="15">
    <source>
        <dbReference type="PROSITE-ProRule" id="PRU00552"/>
    </source>
</evidence>
<dbReference type="Pfam" id="PF00270">
    <property type="entry name" value="DEAD"/>
    <property type="match status" value="1"/>
</dbReference>
<dbReference type="GO" id="GO:0003724">
    <property type="term" value="F:RNA helicase activity"/>
    <property type="evidence" value="ECO:0007669"/>
    <property type="project" value="UniProtKB-EC"/>
</dbReference>
<proteinExistence type="inferred from homology"/>
<dbReference type="EC" id="3.6.4.13" evidence="1"/>
<evidence type="ECO:0000256" key="10">
    <source>
        <dbReference type="ARBA" id="ARBA00024417"/>
    </source>
</evidence>
<dbReference type="InterPro" id="IPR014014">
    <property type="entry name" value="RNA_helicase_DEAD_Q_motif"/>
</dbReference>
<evidence type="ECO:0000256" key="8">
    <source>
        <dbReference type="ARBA" id="ARBA00022917"/>
    </source>
</evidence>
<evidence type="ECO:0000256" key="5">
    <source>
        <dbReference type="ARBA" id="ARBA00022806"/>
    </source>
</evidence>
<gene>
    <name evidence="21" type="ORF">TVY486_1014010</name>
</gene>
<evidence type="ECO:0000256" key="4">
    <source>
        <dbReference type="ARBA" id="ARBA00022801"/>
    </source>
</evidence>
<name>G0U4J4_TRYVY</name>
<keyword evidence="3 16" id="KW-0547">Nucleotide-binding</keyword>
<evidence type="ECO:0000256" key="9">
    <source>
        <dbReference type="ARBA" id="ARBA00024352"/>
    </source>
</evidence>
<evidence type="ECO:0000259" key="18">
    <source>
        <dbReference type="PROSITE" id="PS51192"/>
    </source>
</evidence>
<evidence type="ECO:0000256" key="12">
    <source>
        <dbReference type="ARBA" id="ARBA00025917"/>
    </source>
</evidence>
<keyword evidence="2" id="KW-0396">Initiation factor</keyword>
<dbReference type="CDD" id="cd17967">
    <property type="entry name" value="DEADc_DDX3_DDX4"/>
    <property type="match status" value="1"/>
</dbReference>
<dbReference type="SUPFAM" id="SSF52540">
    <property type="entry name" value="P-loop containing nucleoside triphosphate hydrolases"/>
    <property type="match status" value="1"/>
</dbReference>
<comment type="similarity">
    <text evidence="9">Belongs to the DEAD box helicase family. eIF4A subfamily.</text>
</comment>
<dbReference type="PROSITE" id="PS51192">
    <property type="entry name" value="HELICASE_ATP_BIND_1"/>
    <property type="match status" value="1"/>
</dbReference>
<dbReference type="InterPro" id="IPR001650">
    <property type="entry name" value="Helicase_C-like"/>
</dbReference>
<evidence type="ECO:0000313" key="21">
    <source>
        <dbReference type="EMBL" id="CCC52358.1"/>
    </source>
</evidence>
<dbReference type="EMBL" id="HE573026">
    <property type="protein sequence ID" value="CCC52358.1"/>
    <property type="molecule type" value="Genomic_DNA"/>
</dbReference>
<evidence type="ECO:0000259" key="19">
    <source>
        <dbReference type="PROSITE" id="PS51194"/>
    </source>
</evidence>
<dbReference type="InterPro" id="IPR011545">
    <property type="entry name" value="DEAD/DEAH_box_helicase_dom"/>
</dbReference>
<dbReference type="SMART" id="SM00487">
    <property type="entry name" value="DEXDc"/>
    <property type="match status" value="1"/>
</dbReference>
<dbReference type="VEuPathDB" id="TriTrypDB:TvY486_1014010"/>
<evidence type="ECO:0000256" key="14">
    <source>
        <dbReference type="ARBA" id="ARBA00047984"/>
    </source>
</evidence>
<evidence type="ECO:0000256" key="17">
    <source>
        <dbReference type="SAM" id="MobiDB-lite"/>
    </source>
</evidence>
<feature type="domain" description="Helicase C-terminal" evidence="19">
    <location>
        <begin position="348"/>
        <end position="508"/>
    </location>
</feature>
<keyword evidence="6 16" id="KW-0067">ATP-binding</keyword>
<dbReference type="GO" id="GO:0003723">
    <property type="term" value="F:RNA binding"/>
    <property type="evidence" value="ECO:0007669"/>
    <property type="project" value="UniProtKB-KW"/>
</dbReference>
<dbReference type="PROSITE" id="PS00039">
    <property type="entry name" value="DEAD_ATP_HELICASE"/>
    <property type="match status" value="1"/>
</dbReference>